<evidence type="ECO:0008006" key="3">
    <source>
        <dbReference type="Google" id="ProtNLM"/>
    </source>
</evidence>
<dbReference type="EMBL" id="FOMX01000010">
    <property type="protein sequence ID" value="SFE20816.1"/>
    <property type="molecule type" value="Genomic_DNA"/>
</dbReference>
<reference evidence="2" key="1">
    <citation type="submission" date="2016-10" db="EMBL/GenBank/DDBJ databases">
        <authorList>
            <person name="Varghese N."/>
            <person name="Submissions S."/>
        </authorList>
    </citation>
    <scope>NUCLEOTIDE SEQUENCE [LARGE SCALE GENOMIC DNA]</scope>
    <source>
        <strain evidence="2">ATCC 25963</strain>
    </source>
</reference>
<keyword evidence="2" id="KW-1185">Reference proteome</keyword>
<sequence>MPRNTAPLEFNLILALSAAACGGEWDESATPLADTSAGVLARAGSGDAPDALPEAIDDSCATPQFVDGAGPGELVRCEGRLADSYFYFDQCKLTCGNPVKQSVEAVAFPGDEEVGACCEAGVSAEALVAGCKSDCAHGACLGALLRFDELLADPATTAPCGVLAGCKARVIESLTHYKNFVAANFAACVQAVVDDELFPLGEPPCGPFAGCLKSGSLELHCEISGVQQDVVLEPVCEQALNQPPAPAPADP</sequence>
<organism evidence="1 2">
    <name type="scientific">Nannocystis exedens</name>
    <dbReference type="NCBI Taxonomy" id="54"/>
    <lineage>
        <taxon>Bacteria</taxon>
        <taxon>Pseudomonadati</taxon>
        <taxon>Myxococcota</taxon>
        <taxon>Polyangia</taxon>
        <taxon>Nannocystales</taxon>
        <taxon>Nannocystaceae</taxon>
        <taxon>Nannocystis</taxon>
    </lineage>
</organism>
<protein>
    <recommendedName>
        <fullName evidence="3">Lipoprotein</fullName>
    </recommendedName>
</protein>
<dbReference type="AlphaFoldDB" id="A0A1I1YMR2"/>
<gene>
    <name evidence="1" type="ORF">SAMN02745121_03403</name>
</gene>
<evidence type="ECO:0000313" key="1">
    <source>
        <dbReference type="EMBL" id="SFE20816.1"/>
    </source>
</evidence>
<name>A0A1I1YMR2_9BACT</name>
<evidence type="ECO:0000313" key="2">
    <source>
        <dbReference type="Proteomes" id="UP000199400"/>
    </source>
</evidence>
<dbReference type="Proteomes" id="UP000199400">
    <property type="component" value="Unassembled WGS sequence"/>
</dbReference>
<dbReference type="RefSeq" id="WP_096328414.1">
    <property type="nucleotide sequence ID" value="NZ_FOMX01000010.1"/>
</dbReference>
<accession>A0A1I1YMR2</accession>
<proteinExistence type="predicted"/>
<dbReference type="PROSITE" id="PS51257">
    <property type="entry name" value="PROKAR_LIPOPROTEIN"/>
    <property type="match status" value="1"/>
</dbReference>